<reference evidence="1" key="1">
    <citation type="submission" date="2011-05" db="EMBL/GenBank/DDBJ databases">
        <title>Unity in variety -- the pan-genome of the Chlamydiae.</title>
        <authorList>
            <person name="Collingro A."/>
            <person name="Tischler P."/>
            <person name="Weinmaier T."/>
            <person name="Penz T."/>
            <person name="Heinz E."/>
            <person name="Brunham R.C."/>
            <person name="Read T.D."/>
            <person name="Bavoil P.M."/>
            <person name="Sachse K."/>
            <person name="Kahane S."/>
            <person name="Friedman M.G."/>
            <person name="Rattei T."/>
            <person name="Myers G.S.A."/>
            <person name="Horn M."/>
        </authorList>
    </citation>
    <scope>NUCLEOTIDE SEQUENCE</scope>
    <source>
        <strain evidence="1">2032/99</strain>
    </source>
</reference>
<name>F8LEZ3_9BACT</name>
<proteinExistence type="predicted"/>
<dbReference type="EMBL" id="FR872661">
    <property type="protein sequence ID" value="CCB92061.1"/>
    <property type="molecule type" value="Genomic_DNA"/>
</dbReference>
<accession>F8LEZ3</accession>
<protein>
    <submittedName>
        <fullName evidence="1">Uncharacterized protein</fullName>
    </submittedName>
</protein>
<sequence length="50" mass="5705">MDLELALFYTEPILGRGFLMKKISKPLAKKQAIQLTFFFQFLANAGVAQR</sequence>
<dbReference type="AlphaFoldDB" id="F8LEZ3"/>
<gene>
    <name evidence="1" type="ORF">WCH_AW05920</name>
</gene>
<organism evidence="1">
    <name type="scientific">Waddlia chondrophila 2032/99</name>
    <dbReference type="NCBI Taxonomy" id="765953"/>
    <lineage>
        <taxon>Bacteria</taxon>
        <taxon>Pseudomonadati</taxon>
        <taxon>Chlamydiota</taxon>
        <taxon>Chlamydiia</taxon>
        <taxon>Parachlamydiales</taxon>
        <taxon>Waddliaceae</taxon>
        <taxon>Waddlia</taxon>
    </lineage>
</organism>
<evidence type="ECO:0000313" key="1">
    <source>
        <dbReference type="EMBL" id="CCB92061.1"/>
    </source>
</evidence>